<dbReference type="PROSITE" id="PS51781">
    <property type="entry name" value="SH3B"/>
    <property type="match status" value="1"/>
</dbReference>
<protein>
    <submittedName>
        <fullName evidence="3">Phage tail protein</fullName>
    </submittedName>
</protein>
<dbReference type="EMBL" id="JANTOO010000014">
    <property type="protein sequence ID" value="MCS1397491.1"/>
    <property type="molecule type" value="Genomic_DNA"/>
</dbReference>
<dbReference type="SMART" id="SM00287">
    <property type="entry name" value="SH3b"/>
    <property type="match status" value="1"/>
</dbReference>
<dbReference type="RefSeq" id="WP_051563280.1">
    <property type="nucleotide sequence ID" value="NZ_JANTOO010000014.1"/>
</dbReference>
<evidence type="ECO:0000256" key="1">
    <source>
        <dbReference type="SAM" id="MobiDB-lite"/>
    </source>
</evidence>
<name>A0ABT2DRG1_9BACI</name>
<gene>
    <name evidence="3" type="ORF">NXZ79_15780</name>
</gene>
<feature type="domain" description="SH3b" evidence="2">
    <location>
        <begin position="161"/>
        <end position="224"/>
    </location>
</feature>
<dbReference type="Proteomes" id="UP001525021">
    <property type="component" value="Unassembled WGS sequence"/>
</dbReference>
<feature type="region of interest" description="Disordered" evidence="1">
    <location>
        <begin position="139"/>
        <end position="161"/>
    </location>
</feature>
<comment type="caution">
    <text evidence="3">The sequence shown here is derived from an EMBL/GenBank/DDBJ whole genome shotgun (WGS) entry which is preliminary data.</text>
</comment>
<evidence type="ECO:0000313" key="3">
    <source>
        <dbReference type="EMBL" id="MCS1397491.1"/>
    </source>
</evidence>
<organism evidence="3 4">
    <name type="scientific">Lysinibacillus pinottii</name>
    <dbReference type="NCBI Taxonomy" id="2973932"/>
    <lineage>
        <taxon>Bacteria</taxon>
        <taxon>Bacillati</taxon>
        <taxon>Bacillota</taxon>
        <taxon>Bacilli</taxon>
        <taxon>Bacillales</taxon>
        <taxon>Bacillaceae</taxon>
        <taxon>Lysinibacillus</taxon>
    </lineage>
</organism>
<keyword evidence="4" id="KW-1185">Reference proteome</keyword>
<dbReference type="InterPro" id="IPR003646">
    <property type="entry name" value="SH3-like_bac-type"/>
</dbReference>
<dbReference type="Pfam" id="PF08239">
    <property type="entry name" value="SH3_3"/>
    <property type="match status" value="1"/>
</dbReference>
<sequence length="224" mass="25108">MGIIGTFGDLVFEVSRDKIHTFDNLNRTTEARYTKHAIKHQKPIMEFDGPEVDPITFDMVLRADLGVNPIKELDKWRDYVRKGKRAVLIIGNRPFSNNAFVITKINETYKNIDNRGNVLSIEVTVDMMEYPITIKTTKKTTQNTAKKATASNSSNTSKKKSGTITITVQSVNIRNGPGTSYKILGIASKNNTLTVYEKKGDWYHLGSGKYITASTKYSTFKGVS</sequence>
<dbReference type="Gene3D" id="2.30.30.40">
    <property type="entry name" value="SH3 Domains"/>
    <property type="match status" value="1"/>
</dbReference>
<accession>A0ABT2DRG1</accession>
<evidence type="ECO:0000259" key="2">
    <source>
        <dbReference type="PROSITE" id="PS51781"/>
    </source>
</evidence>
<evidence type="ECO:0000313" key="4">
    <source>
        <dbReference type="Proteomes" id="UP001525021"/>
    </source>
</evidence>
<dbReference type="InterPro" id="IPR009734">
    <property type="entry name" value="Myoviridae_GpU"/>
</dbReference>
<feature type="compositionally biased region" description="Low complexity" evidence="1">
    <location>
        <begin position="139"/>
        <end position="156"/>
    </location>
</feature>
<dbReference type="Pfam" id="PF06995">
    <property type="entry name" value="Phage_P2_GpU"/>
    <property type="match status" value="1"/>
</dbReference>
<reference evidence="3 4" key="1">
    <citation type="submission" date="2022-08" db="EMBL/GenBank/DDBJ databases">
        <title>Lysinibacillus sequencing.</title>
        <authorList>
            <person name="Dunlap C."/>
        </authorList>
    </citation>
    <scope>NUCLEOTIDE SEQUENCE [LARGE SCALE GENOMIC DNA]</scope>
    <source>
        <strain evidence="3 4">PB211</strain>
    </source>
</reference>
<proteinExistence type="predicted"/>